<dbReference type="EMBL" id="JAOVZV010000031">
    <property type="protein sequence ID" value="MCX8534668.1"/>
    <property type="molecule type" value="Genomic_DNA"/>
</dbReference>
<name>A0ABT3Y981_9FLAO</name>
<gene>
    <name evidence="2" type="ORF">OEA66_20150</name>
</gene>
<evidence type="ECO:0000313" key="2">
    <source>
        <dbReference type="EMBL" id="MCX8534668.1"/>
    </source>
</evidence>
<comment type="caution">
    <text evidence="2">The sequence shown here is derived from an EMBL/GenBank/DDBJ whole genome shotgun (WGS) entry which is preliminary data.</text>
</comment>
<dbReference type="Proteomes" id="UP001070176">
    <property type="component" value="Unassembled WGS sequence"/>
</dbReference>
<evidence type="ECO:0000256" key="1">
    <source>
        <dbReference type="SAM" id="MobiDB-lite"/>
    </source>
</evidence>
<keyword evidence="3" id="KW-1185">Reference proteome</keyword>
<sequence length="301" mass="33011">MILPTPLYAYVWNDPVNFADPTGMMGERVGGKGPKGWGLKDGKWTHVAGMKKGYAAYKKGGYTDFAADNSVIEKGSINGGNFAPVYLGGSQNDVSYAERTYTEWSSVNGSNYNNPLEAYRAWQSNPGYHKGENYWDRTFRVMAYSSMEARRDFSTGGNRATDLVEAVIKAQEVIGSGSKKATMDPRHNLDSNSIAKGKTMDSTVGPRELLAKDLAAYNLGWYEKSGHDVIINGRIYGVKNQGTTIFPRSGGAPEFIDLTQGQIKAIQLMKTIPAGNLNRALQGAKVSPTDANFVREFIKKY</sequence>
<accession>A0ABT3Y981</accession>
<protein>
    <recommendedName>
        <fullName evidence="4">RHS repeat-associated core domain-containing protein</fullName>
    </recommendedName>
</protein>
<feature type="region of interest" description="Disordered" evidence="1">
    <location>
        <begin position="179"/>
        <end position="200"/>
    </location>
</feature>
<proteinExistence type="predicted"/>
<organism evidence="2 3">
    <name type="scientific">Chryseobacterium luquanense</name>
    <dbReference type="NCBI Taxonomy" id="2983766"/>
    <lineage>
        <taxon>Bacteria</taxon>
        <taxon>Pseudomonadati</taxon>
        <taxon>Bacteroidota</taxon>
        <taxon>Flavobacteriia</taxon>
        <taxon>Flavobacteriales</taxon>
        <taxon>Weeksellaceae</taxon>
        <taxon>Chryseobacterium group</taxon>
        <taxon>Chryseobacterium</taxon>
    </lineage>
</organism>
<reference evidence="2" key="1">
    <citation type="submission" date="2022-10" db="EMBL/GenBank/DDBJ databases">
        <title>Chryseobacterium sp. nov., a novel bacterial species.</title>
        <authorList>
            <person name="Cao Y."/>
        </authorList>
    </citation>
    <scope>NUCLEOTIDE SEQUENCE</scope>
    <source>
        <strain evidence="2">KC 927</strain>
    </source>
</reference>
<evidence type="ECO:0008006" key="4">
    <source>
        <dbReference type="Google" id="ProtNLM"/>
    </source>
</evidence>
<evidence type="ECO:0000313" key="3">
    <source>
        <dbReference type="Proteomes" id="UP001070176"/>
    </source>
</evidence>